<dbReference type="InterPro" id="IPR011697">
    <property type="entry name" value="Peptidase_C26"/>
</dbReference>
<dbReference type="RefSeq" id="WP_307869595.1">
    <property type="nucleotide sequence ID" value="NZ_JAGGMR010000001.1"/>
</dbReference>
<dbReference type="InterPro" id="IPR044668">
    <property type="entry name" value="PuuD-like"/>
</dbReference>
<dbReference type="PANTHER" id="PTHR43235">
    <property type="entry name" value="GLUTAMINE AMIDOTRANSFERASE PB2B2.05-RELATED"/>
    <property type="match status" value="1"/>
</dbReference>
<accession>A0ABS4QDL1</accession>
<dbReference type="Gene3D" id="3.40.50.880">
    <property type="match status" value="1"/>
</dbReference>
<dbReference type="CDD" id="cd01745">
    <property type="entry name" value="GATase1_2"/>
    <property type="match status" value="1"/>
</dbReference>
<organism evidence="1 2">
    <name type="scientific">Nocardia goodfellowii</name>
    <dbReference type="NCBI Taxonomy" id="882446"/>
    <lineage>
        <taxon>Bacteria</taxon>
        <taxon>Bacillati</taxon>
        <taxon>Actinomycetota</taxon>
        <taxon>Actinomycetes</taxon>
        <taxon>Mycobacteriales</taxon>
        <taxon>Nocardiaceae</taxon>
        <taxon>Nocardia</taxon>
    </lineage>
</organism>
<protein>
    <submittedName>
        <fullName evidence="1">Glutamine amidotransferase</fullName>
    </submittedName>
</protein>
<evidence type="ECO:0000313" key="2">
    <source>
        <dbReference type="Proteomes" id="UP001519325"/>
    </source>
</evidence>
<proteinExistence type="predicted"/>
<dbReference type="SUPFAM" id="SSF52317">
    <property type="entry name" value="Class I glutamine amidotransferase-like"/>
    <property type="match status" value="1"/>
</dbReference>
<sequence length="250" mass="26258">MGSNGSDPVAGRGSARPLIGLPTYRERARFGTWDTESAVLPIGYPAMVERAGGIPVLLPPTGVARPELVHRLDGLVLTGGADIDPARYGRPLEQALGYTRPDRDASEFELFTLARAAGLPVLAVCRGLQLVNVALGGTLIQHLPDVVGHDEHSGGPGSFTVLRVLTTPGSRLAALIGPEVKAHCHHHQAIEQLAPGLSATAHTADGTIEAIEAPGDPFLLGVQWHPEADTADDRLMRALVDAAAASRNRD</sequence>
<keyword evidence="1" id="KW-0315">Glutamine amidotransferase</keyword>
<dbReference type="InterPro" id="IPR029062">
    <property type="entry name" value="Class_I_gatase-like"/>
</dbReference>
<keyword evidence="2" id="KW-1185">Reference proteome</keyword>
<dbReference type="PANTHER" id="PTHR43235:SF1">
    <property type="entry name" value="GLUTAMINE AMIDOTRANSFERASE PB2B2.05-RELATED"/>
    <property type="match status" value="1"/>
</dbReference>
<reference evidence="1 2" key="1">
    <citation type="submission" date="2021-03" db="EMBL/GenBank/DDBJ databases">
        <title>Sequencing the genomes of 1000 actinobacteria strains.</title>
        <authorList>
            <person name="Klenk H.-P."/>
        </authorList>
    </citation>
    <scope>NUCLEOTIDE SEQUENCE [LARGE SCALE GENOMIC DNA]</scope>
    <source>
        <strain evidence="1 2">DSM 45516</strain>
    </source>
</reference>
<gene>
    <name evidence="1" type="ORF">BJ987_002665</name>
</gene>
<dbReference type="PROSITE" id="PS51273">
    <property type="entry name" value="GATASE_TYPE_1"/>
    <property type="match status" value="1"/>
</dbReference>
<dbReference type="EMBL" id="JAGGMR010000001">
    <property type="protein sequence ID" value="MBP2189764.1"/>
    <property type="molecule type" value="Genomic_DNA"/>
</dbReference>
<dbReference type="Pfam" id="PF07722">
    <property type="entry name" value="Peptidase_C26"/>
    <property type="match status" value="1"/>
</dbReference>
<name>A0ABS4QDL1_9NOCA</name>
<comment type="caution">
    <text evidence="1">The sequence shown here is derived from an EMBL/GenBank/DDBJ whole genome shotgun (WGS) entry which is preliminary data.</text>
</comment>
<dbReference type="Proteomes" id="UP001519325">
    <property type="component" value="Unassembled WGS sequence"/>
</dbReference>
<evidence type="ECO:0000313" key="1">
    <source>
        <dbReference type="EMBL" id="MBP2189764.1"/>
    </source>
</evidence>